<dbReference type="PANTHER" id="PTHR40252:SF2">
    <property type="entry name" value="BLR0328 PROTEIN"/>
    <property type="match status" value="1"/>
</dbReference>
<gene>
    <name evidence="3" type="ORF">SAMN05216190_101128</name>
</gene>
<dbReference type="Pfam" id="PF08495">
    <property type="entry name" value="FIST"/>
    <property type="match status" value="1"/>
</dbReference>
<evidence type="ECO:0000259" key="2">
    <source>
        <dbReference type="SMART" id="SM01204"/>
    </source>
</evidence>
<dbReference type="InterPro" id="IPR013702">
    <property type="entry name" value="FIST_domain_N"/>
</dbReference>
<dbReference type="InterPro" id="IPR019494">
    <property type="entry name" value="FIST_C"/>
</dbReference>
<dbReference type="RefSeq" id="WP_090496756.1">
    <property type="nucleotide sequence ID" value="NZ_FOWX01000001.1"/>
</dbReference>
<feature type="domain" description="FIST" evidence="1">
    <location>
        <begin position="34"/>
        <end position="235"/>
    </location>
</feature>
<feature type="domain" description="FIST C-domain" evidence="2">
    <location>
        <begin position="236"/>
        <end position="366"/>
    </location>
</feature>
<dbReference type="AlphaFoldDB" id="A0A1I5KAG3"/>
<dbReference type="Proteomes" id="UP000198784">
    <property type="component" value="Unassembled WGS sequence"/>
</dbReference>
<sequence length="384" mass="41757">MQQERTEGVVTATSCATDVELVAQELARQLIHPHLGFVLFFCSAEYDLQALGAALEQYFGGIELVGCTTAGEITPQGYGRGCVSAVGFDHRSFSIASALIDEMERFSLIDAQQLVERLVKDCRTNELASIKGHSFALTLLDGLSSREEVVLGALSAALGSIPHFGGSAGDDNHLTHTHVYHGGQFHTGAAVVVLFNTWLDFEVFSTHHIEPCAEKLVVTRADSAGRRVYELNAAPAAQEYAELIGVPLEALDHRVFAANPLAVRISEQYYVRSIQQVNDDLSLTFYCAVENGIVLTAMRPGPLLPNLENLFDGLRERLGPLLLTIGCDCFLRRLEIEGHGGVDPVSAFLRRQPVIGFNTYGEQFNGMHINQTFTGVAIGRPGRG</sequence>
<protein>
    <submittedName>
        <fullName evidence="3">Uncharacterized conserved protein, contains FIST_N domain</fullName>
    </submittedName>
</protein>
<dbReference type="NCBIfam" id="NF041558">
    <property type="entry name" value="NosP"/>
    <property type="match status" value="1"/>
</dbReference>
<name>A0A1I5KAG3_9PSED</name>
<proteinExistence type="predicted"/>
<dbReference type="PANTHER" id="PTHR40252">
    <property type="entry name" value="BLR0328 PROTEIN"/>
    <property type="match status" value="1"/>
</dbReference>
<dbReference type="OrthoDB" id="9807948at2"/>
<evidence type="ECO:0000259" key="1">
    <source>
        <dbReference type="SMART" id="SM00897"/>
    </source>
</evidence>
<evidence type="ECO:0000313" key="3">
    <source>
        <dbReference type="EMBL" id="SFO82009.1"/>
    </source>
</evidence>
<keyword evidence="4" id="KW-1185">Reference proteome</keyword>
<accession>A0A1I5KAG3</accession>
<dbReference type="SMART" id="SM00897">
    <property type="entry name" value="FIST"/>
    <property type="match status" value="1"/>
</dbReference>
<reference evidence="4" key="1">
    <citation type="submission" date="2016-10" db="EMBL/GenBank/DDBJ databases">
        <authorList>
            <person name="Varghese N."/>
            <person name="Submissions S."/>
        </authorList>
    </citation>
    <scope>NUCLEOTIDE SEQUENCE [LARGE SCALE GENOMIC DNA]</scope>
    <source>
        <strain evidence="4">DSM 17834</strain>
    </source>
</reference>
<dbReference type="EMBL" id="FOWX01000001">
    <property type="protein sequence ID" value="SFO82009.1"/>
    <property type="molecule type" value="Genomic_DNA"/>
</dbReference>
<organism evidence="3 4">
    <name type="scientific">Pseudomonas borbori</name>
    <dbReference type="NCBI Taxonomy" id="289003"/>
    <lineage>
        <taxon>Bacteria</taxon>
        <taxon>Pseudomonadati</taxon>
        <taxon>Pseudomonadota</taxon>
        <taxon>Gammaproteobacteria</taxon>
        <taxon>Pseudomonadales</taxon>
        <taxon>Pseudomonadaceae</taxon>
        <taxon>Pseudomonas</taxon>
    </lineage>
</organism>
<dbReference type="SMART" id="SM01204">
    <property type="entry name" value="FIST_C"/>
    <property type="match status" value="1"/>
</dbReference>
<evidence type="ECO:0000313" key="4">
    <source>
        <dbReference type="Proteomes" id="UP000198784"/>
    </source>
</evidence>
<dbReference type="STRING" id="289003.SAMN05216190_101128"/>
<dbReference type="Pfam" id="PF10442">
    <property type="entry name" value="FIST_C"/>
    <property type="match status" value="1"/>
</dbReference>